<keyword evidence="2" id="KW-1185">Reference proteome</keyword>
<dbReference type="EMBL" id="CM043028">
    <property type="protein sequence ID" value="KAI4586548.1"/>
    <property type="molecule type" value="Genomic_DNA"/>
</dbReference>
<dbReference type="Proteomes" id="UP001057279">
    <property type="component" value="Linkage Group LG03"/>
</dbReference>
<proteinExistence type="predicted"/>
<evidence type="ECO:0000313" key="1">
    <source>
        <dbReference type="EMBL" id="KAI4586548.1"/>
    </source>
</evidence>
<accession>A0ACB9V9P1</accession>
<evidence type="ECO:0000313" key="2">
    <source>
        <dbReference type="Proteomes" id="UP001057279"/>
    </source>
</evidence>
<sequence>MISNPLAQEIGEERIEELIDTMSGSLALPISITVDKPVLPLSKANESFCLQFDNKMVVLKTLAKAILQSKSLLKVQPGQLVLFLLELCYELFKTPVTLLDMVSKKFKKLLHGEDPDAISDFTSCRCLTYKESEKQKERTSQYLNQSALEINSNPSTSLK</sequence>
<organism evidence="1 2">
    <name type="scientific">Ovis ammon polii x Ovis aries</name>
    <dbReference type="NCBI Taxonomy" id="2918886"/>
    <lineage>
        <taxon>Eukaryota</taxon>
        <taxon>Metazoa</taxon>
        <taxon>Chordata</taxon>
        <taxon>Craniata</taxon>
        <taxon>Vertebrata</taxon>
        <taxon>Euteleostomi</taxon>
        <taxon>Mammalia</taxon>
        <taxon>Eutheria</taxon>
        <taxon>Laurasiatheria</taxon>
        <taxon>Artiodactyla</taxon>
        <taxon>Ruminantia</taxon>
        <taxon>Pecora</taxon>
        <taxon>Bovidae</taxon>
        <taxon>Caprinae</taxon>
        <taxon>Ovis</taxon>
    </lineage>
</organism>
<name>A0ACB9V9P1_9CETA</name>
<gene>
    <name evidence="1" type="ORF">MJG53_004335</name>
</gene>
<protein>
    <submittedName>
        <fullName evidence="1">Uncharacterized protein</fullName>
    </submittedName>
</protein>
<reference evidence="1" key="1">
    <citation type="submission" date="2022-03" db="EMBL/GenBank/DDBJ databases">
        <title>Genomic analyses of argali, domestic sheep and their hybrids provide insights into chromosomal evolution, heterosis and genetic basis of agronomic traits.</title>
        <authorList>
            <person name="Li M."/>
        </authorList>
    </citation>
    <scope>NUCLEOTIDE SEQUENCE</scope>
    <source>
        <strain evidence="1">F1 hybrid</strain>
    </source>
</reference>
<comment type="caution">
    <text evidence="1">The sequence shown here is derived from an EMBL/GenBank/DDBJ whole genome shotgun (WGS) entry which is preliminary data.</text>
</comment>